<organism evidence="2 3">
    <name type="scientific">Terfezia boudieri ATCC MYA-4762</name>
    <dbReference type="NCBI Taxonomy" id="1051890"/>
    <lineage>
        <taxon>Eukaryota</taxon>
        <taxon>Fungi</taxon>
        <taxon>Dikarya</taxon>
        <taxon>Ascomycota</taxon>
        <taxon>Pezizomycotina</taxon>
        <taxon>Pezizomycetes</taxon>
        <taxon>Pezizales</taxon>
        <taxon>Pezizaceae</taxon>
        <taxon>Terfezia</taxon>
    </lineage>
</organism>
<proteinExistence type="predicted"/>
<feature type="region of interest" description="Disordered" evidence="1">
    <location>
        <begin position="519"/>
        <end position="659"/>
    </location>
</feature>
<feature type="compositionally biased region" description="Pro residues" evidence="1">
    <location>
        <begin position="621"/>
        <end position="630"/>
    </location>
</feature>
<sequence>MASFGQTNSPPLFGEEVWMKLMGRKRSRDEYEAEDEQVEEISVEEILEAGLFDDDEEEEEEEEEEKKKTEEVEEVAIEAKEPWVVRGETWLQAVKLEKQRRWRLPPSRPLSPAPGLEPAPTPALPLVFPALQNASLFADQEDSEPWNGDFFGPAFSWSTEDFLSAAAGSTTSDGLQNQLGEYIQGLELDIYNPYSTYGPDPFFTFSNTAAAEGLFAPAFSYDLTYSPAPLVPEMDSSAYSFEGALDVVAPTAKLSPSELGYFDVDLFDHALRSAAREAEVAASSVAMEEEVPALVPGPTPLHPSHDGAPSPTARDSSAPIVAPLSQGSLKRKRFWGKFEEDEAWFVAAQRKLVRSVQQHREFKVMREAKVRQMAEIVGGEIAASLAEARAKVEEHARLVAEQRSLVEKERRLVEELRGMVEERRRTAEVRKALPSAASSTEENKRALVDDSETAVEEKRVENSRRLLAGLRNTENWGSSLFFVGEKEVGGPSTKESPEVNSVTEEAKAVAEINGELWRPQVKEEEGGGEGKELELLVEQLSTGQEEQESQSPAQREETRLEQSDHALAQQMQRLEYEGDEDASMLGAILTHGDPTTVTSLPPTKALRPPPAVPEATSATPQPLPTSPPHPAKTSPPEVSAPSQRGRRPTAAQKPDDAIAVHERRFLRSSGTTWVEEVSRLAAVTAGRQVQEEQGQMEQRRRQLSSWNAEVSRGIALSQQRQSALLVDLQMERDRHWVEVGRRIGAGRLAPVLAENTREDQEDQEDPEPERVVSSRRRQAPTFKPAWDWMKYCRDWQDDE</sequence>
<reference evidence="2 3" key="1">
    <citation type="journal article" date="2018" name="Nat. Ecol. Evol.">
        <title>Pezizomycetes genomes reveal the molecular basis of ectomycorrhizal truffle lifestyle.</title>
        <authorList>
            <person name="Murat C."/>
            <person name="Payen T."/>
            <person name="Noel B."/>
            <person name="Kuo A."/>
            <person name="Morin E."/>
            <person name="Chen J."/>
            <person name="Kohler A."/>
            <person name="Krizsan K."/>
            <person name="Balestrini R."/>
            <person name="Da Silva C."/>
            <person name="Montanini B."/>
            <person name="Hainaut M."/>
            <person name="Levati E."/>
            <person name="Barry K.W."/>
            <person name="Belfiori B."/>
            <person name="Cichocki N."/>
            <person name="Clum A."/>
            <person name="Dockter R.B."/>
            <person name="Fauchery L."/>
            <person name="Guy J."/>
            <person name="Iotti M."/>
            <person name="Le Tacon F."/>
            <person name="Lindquist E.A."/>
            <person name="Lipzen A."/>
            <person name="Malagnac F."/>
            <person name="Mello A."/>
            <person name="Molinier V."/>
            <person name="Miyauchi S."/>
            <person name="Poulain J."/>
            <person name="Riccioni C."/>
            <person name="Rubini A."/>
            <person name="Sitrit Y."/>
            <person name="Splivallo R."/>
            <person name="Traeger S."/>
            <person name="Wang M."/>
            <person name="Zifcakova L."/>
            <person name="Wipf D."/>
            <person name="Zambonelli A."/>
            <person name="Paolocci F."/>
            <person name="Nowrousian M."/>
            <person name="Ottonello S."/>
            <person name="Baldrian P."/>
            <person name="Spatafora J.W."/>
            <person name="Henrissat B."/>
            <person name="Nagy L.G."/>
            <person name="Aury J.M."/>
            <person name="Wincker P."/>
            <person name="Grigoriev I.V."/>
            <person name="Bonfante P."/>
            <person name="Martin F.M."/>
        </authorList>
    </citation>
    <scope>NUCLEOTIDE SEQUENCE [LARGE SCALE GENOMIC DNA]</scope>
    <source>
        <strain evidence="2 3">ATCC MYA-4762</strain>
    </source>
</reference>
<evidence type="ECO:0000313" key="3">
    <source>
        <dbReference type="Proteomes" id="UP000267821"/>
    </source>
</evidence>
<dbReference type="AlphaFoldDB" id="A0A3N4M1H0"/>
<feature type="compositionally biased region" description="Polar residues" evidence="1">
    <location>
        <begin position="541"/>
        <end position="553"/>
    </location>
</feature>
<protein>
    <submittedName>
        <fullName evidence="2">Uncharacterized protein</fullName>
    </submittedName>
</protein>
<dbReference type="Proteomes" id="UP000267821">
    <property type="component" value="Unassembled WGS sequence"/>
</dbReference>
<feature type="region of interest" description="Disordered" evidence="1">
    <location>
        <begin position="294"/>
        <end position="320"/>
    </location>
</feature>
<keyword evidence="3" id="KW-1185">Reference proteome</keyword>
<accession>A0A3N4M1H0</accession>
<feature type="compositionally biased region" description="Acidic residues" evidence="1">
    <location>
        <begin position="31"/>
        <end position="64"/>
    </location>
</feature>
<gene>
    <name evidence="2" type="ORF">L211DRAFT_881594</name>
</gene>
<feature type="compositionally biased region" description="Basic and acidic residues" evidence="1">
    <location>
        <begin position="520"/>
        <end position="534"/>
    </location>
</feature>
<feature type="region of interest" description="Disordered" evidence="1">
    <location>
        <begin position="26"/>
        <end position="73"/>
    </location>
</feature>
<feature type="compositionally biased region" description="Basic and acidic residues" evidence="1">
    <location>
        <begin position="554"/>
        <end position="564"/>
    </location>
</feature>
<dbReference type="EMBL" id="ML121528">
    <property type="protein sequence ID" value="RPB29014.1"/>
    <property type="molecule type" value="Genomic_DNA"/>
</dbReference>
<evidence type="ECO:0000256" key="1">
    <source>
        <dbReference type="SAM" id="MobiDB-lite"/>
    </source>
</evidence>
<evidence type="ECO:0000313" key="2">
    <source>
        <dbReference type="EMBL" id="RPB29014.1"/>
    </source>
</evidence>
<name>A0A3N4M1H0_9PEZI</name>
<dbReference type="InParanoid" id="A0A3N4M1H0"/>
<feature type="region of interest" description="Disordered" evidence="1">
    <location>
        <begin position="750"/>
        <end position="778"/>
    </location>
</feature>
<dbReference type="OrthoDB" id="10529843at2759"/>